<sequence>EAILAYKIDHALSKEKILELYLNEVYFGAGAYGIDAAASVYFKVNPKDLNLWQSALLAGLVQAPSAYSPIEDKKAALARMDEVLAAMESEAKITADQRAQANKLASDYQFSNNSIQLSDGMLKFPYFTTYAVKQLSEQFPENYVRRGGLQVYTT</sequence>
<protein>
    <submittedName>
        <fullName evidence="3">Transgly</fullName>
    </submittedName>
</protein>
<feature type="domain" description="Glycosyl transferase family 51" evidence="2">
    <location>
        <begin position="1"/>
        <end position="87"/>
    </location>
</feature>
<feature type="non-terminal residue" evidence="3">
    <location>
        <position position="1"/>
    </location>
</feature>
<dbReference type="Pfam" id="PF00912">
    <property type="entry name" value="Transgly"/>
    <property type="match status" value="1"/>
</dbReference>
<dbReference type="AlphaFoldDB" id="A0A060C0X2"/>
<dbReference type="Gene3D" id="1.10.3810.10">
    <property type="entry name" value="Biosynthetic peptidoglycan transglycosylase-like"/>
    <property type="match status" value="1"/>
</dbReference>
<evidence type="ECO:0000313" key="3">
    <source>
        <dbReference type="EMBL" id="AIA90318.1"/>
    </source>
</evidence>
<dbReference type="InterPro" id="IPR023346">
    <property type="entry name" value="Lysozyme-like_dom_sf"/>
</dbReference>
<dbReference type="InterPro" id="IPR001264">
    <property type="entry name" value="Glyco_trans_51"/>
</dbReference>
<evidence type="ECO:0000256" key="1">
    <source>
        <dbReference type="ARBA" id="ARBA00022679"/>
    </source>
</evidence>
<dbReference type="SUPFAM" id="SSF53955">
    <property type="entry name" value="Lysozyme-like"/>
    <property type="match status" value="1"/>
</dbReference>
<keyword evidence="1" id="KW-0808">Transferase</keyword>
<dbReference type="InterPro" id="IPR036950">
    <property type="entry name" value="PBP_transglycosylase"/>
</dbReference>
<dbReference type="GO" id="GO:0030288">
    <property type="term" value="C:outer membrane-bounded periplasmic space"/>
    <property type="evidence" value="ECO:0007669"/>
    <property type="project" value="TreeGrafter"/>
</dbReference>
<dbReference type="InterPro" id="IPR050396">
    <property type="entry name" value="Glycosyltr_51/Transpeptidase"/>
</dbReference>
<feature type="non-terminal residue" evidence="3">
    <location>
        <position position="154"/>
    </location>
</feature>
<dbReference type="GO" id="GO:0009252">
    <property type="term" value="P:peptidoglycan biosynthetic process"/>
    <property type="evidence" value="ECO:0007669"/>
    <property type="project" value="TreeGrafter"/>
</dbReference>
<proteinExistence type="predicted"/>
<dbReference type="GO" id="GO:0008955">
    <property type="term" value="F:peptidoglycan glycosyltransferase activity"/>
    <property type="evidence" value="ECO:0007669"/>
    <property type="project" value="TreeGrafter"/>
</dbReference>
<name>A0A060C0X2_9BACT</name>
<accession>A0A060C0X2</accession>
<evidence type="ECO:0000259" key="2">
    <source>
        <dbReference type="Pfam" id="PF00912"/>
    </source>
</evidence>
<organism evidence="3">
    <name type="scientific">uncultured Methylomirabilota bacterium</name>
    <dbReference type="NCBI Taxonomy" id="991135"/>
    <lineage>
        <taxon>Bacteria</taxon>
        <taxon>Candidatus Methylomirabilota</taxon>
        <taxon>environmental samples</taxon>
    </lineage>
</organism>
<dbReference type="EMBL" id="KF123018">
    <property type="protein sequence ID" value="AIA90318.1"/>
    <property type="molecule type" value="Genomic_DNA"/>
</dbReference>
<dbReference type="PANTHER" id="PTHR32282">
    <property type="entry name" value="BINDING PROTEIN TRANSPEPTIDASE, PUTATIVE-RELATED"/>
    <property type="match status" value="1"/>
</dbReference>
<reference evidence="3" key="1">
    <citation type="journal article" date="2013" name="Environ. Microbiol.">
        <title>Seasonally variable intestinal metagenomes of the red palm weevil (Rhynchophorus ferrugineus).</title>
        <authorList>
            <person name="Jia S."/>
            <person name="Zhang X."/>
            <person name="Zhang G."/>
            <person name="Yin A."/>
            <person name="Zhang S."/>
            <person name="Li F."/>
            <person name="Wang L."/>
            <person name="Zhao D."/>
            <person name="Yun Q."/>
            <person name="Tala"/>
            <person name="Wang J."/>
            <person name="Sun G."/>
            <person name="Baabdullah M."/>
            <person name="Yu X."/>
            <person name="Hu S."/>
            <person name="Al-Mssallem I.S."/>
            <person name="Yu J."/>
        </authorList>
    </citation>
    <scope>NUCLEOTIDE SEQUENCE</scope>
</reference>
<dbReference type="PANTHER" id="PTHR32282:SF33">
    <property type="entry name" value="PEPTIDOGLYCAN GLYCOSYLTRANSFERASE"/>
    <property type="match status" value="1"/>
</dbReference>